<accession>A0AAN7UMI1</accession>
<feature type="region of interest" description="Disordered" evidence="1">
    <location>
        <begin position="1"/>
        <end position="61"/>
    </location>
</feature>
<organism evidence="2 3">
    <name type="scientific">Xylaria bambusicola</name>
    <dbReference type="NCBI Taxonomy" id="326684"/>
    <lineage>
        <taxon>Eukaryota</taxon>
        <taxon>Fungi</taxon>
        <taxon>Dikarya</taxon>
        <taxon>Ascomycota</taxon>
        <taxon>Pezizomycotina</taxon>
        <taxon>Sordariomycetes</taxon>
        <taxon>Xylariomycetidae</taxon>
        <taxon>Xylariales</taxon>
        <taxon>Xylariaceae</taxon>
        <taxon>Xylaria</taxon>
    </lineage>
</organism>
<sequence>MLKLKLKRPIEQRHQRKAEKKRRKRNPQRAVTRGKQSPATTRRVDWTAVTHPRIGQTGAPR</sequence>
<dbReference type="AlphaFoldDB" id="A0AAN7UMI1"/>
<evidence type="ECO:0000256" key="1">
    <source>
        <dbReference type="SAM" id="MobiDB-lite"/>
    </source>
</evidence>
<gene>
    <name evidence="2" type="ORF">RRF57_011241</name>
</gene>
<comment type="caution">
    <text evidence="2">The sequence shown here is derived from an EMBL/GenBank/DDBJ whole genome shotgun (WGS) entry which is preliminary data.</text>
</comment>
<feature type="compositionally biased region" description="Basic residues" evidence="1">
    <location>
        <begin position="14"/>
        <end position="27"/>
    </location>
</feature>
<keyword evidence="3" id="KW-1185">Reference proteome</keyword>
<proteinExistence type="predicted"/>
<evidence type="ECO:0000313" key="3">
    <source>
        <dbReference type="Proteomes" id="UP001305414"/>
    </source>
</evidence>
<evidence type="ECO:0000313" key="2">
    <source>
        <dbReference type="EMBL" id="KAK5635530.1"/>
    </source>
</evidence>
<reference evidence="2 3" key="1">
    <citation type="submission" date="2023-10" db="EMBL/GenBank/DDBJ databases">
        <title>Draft genome sequence of Xylaria bambusicola isolate GMP-LS, the root and basal stem rot pathogen of sugarcane in Indonesia.</title>
        <authorList>
            <person name="Selvaraj P."/>
            <person name="Muralishankar V."/>
            <person name="Muruganantham S."/>
            <person name="Sp S."/>
            <person name="Haryani S."/>
            <person name="Lau K.J.X."/>
            <person name="Naqvi N.I."/>
        </authorList>
    </citation>
    <scope>NUCLEOTIDE SEQUENCE [LARGE SCALE GENOMIC DNA]</scope>
    <source>
        <strain evidence="2">GMP-LS</strain>
    </source>
</reference>
<name>A0AAN7UMI1_9PEZI</name>
<dbReference type="EMBL" id="JAWHQM010000054">
    <property type="protein sequence ID" value="KAK5635530.1"/>
    <property type="molecule type" value="Genomic_DNA"/>
</dbReference>
<protein>
    <submittedName>
        <fullName evidence="2">Uncharacterized protein</fullName>
    </submittedName>
</protein>
<dbReference type="Proteomes" id="UP001305414">
    <property type="component" value="Unassembled WGS sequence"/>
</dbReference>